<feature type="domain" description="Glyoxalase/fosfomycin resistance/dioxygenase" evidence="1">
    <location>
        <begin position="9"/>
        <end position="109"/>
    </location>
</feature>
<evidence type="ECO:0000313" key="3">
    <source>
        <dbReference type="Proteomes" id="UP000187412"/>
    </source>
</evidence>
<organism evidence="2 3">
    <name type="scientific">Paenibacillus borealis</name>
    <dbReference type="NCBI Taxonomy" id="160799"/>
    <lineage>
        <taxon>Bacteria</taxon>
        <taxon>Bacillati</taxon>
        <taxon>Bacillota</taxon>
        <taxon>Bacilli</taxon>
        <taxon>Bacillales</taxon>
        <taxon>Paenibacillaceae</taxon>
        <taxon>Paenibacillus</taxon>
    </lineage>
</organism>
<protein>
    <recommendedName>
        <fullName evidence="1">Glyoxalase/fosfomycin resistance/dioxygenase domain-containing protein</fullName>
    </recommendedName>
</protein>
<dbReference type="SUPFAM" id="SSF54593">
    <property type="entry name" value="Glyoxalase/Bleomycin resistance protein/Dihydroxybiphenyl dioxygenase"/>
    <property type="match status" value="1"/>
</dbReference>
<comment type="caution">
    <text evidence="2">The sequence shown here is derived from an EMBL/GenBank/DDBJ whole genome shotgun (WGS) entry which is preliminary data.</text>
</comment>
<name>A0ABX3HAX5_PAEBO</name>
<reference evidence="2 3" key="1">
    <citation type="submission" date="2016-10" db="EMBL/GenBank/DDBJ databases">
        <title>Paenibacillus species isolates.</title>
        <authorList>
            <person name="Beno S.M."/>
        </authorList>
    </citation>
    <scope>NUCLEOTIDE SEQUENCE [LARGE SCALE GENOMIC DNA]</scope>
    <source>
        <strain evidence="2 3">FSL H7-0744</strain>
    </source>
</reference>
<keyword evidence="3" id="KW-1185">Reference proteome</keyword>
<evidence type="ECO:0000259" key="1">
    <source>
        <dbReference type="Pfam" id="PF00903"/>
    </source>
</evidence>
<evidence type="ECO:0000313" key="2">
    <source>
        <dbReference type="EMBL" id="OMD46194.1"/>
    </source>
</evidence>
<dbReference type="InterPro" id="IPR004360">
    <property type="entry name" value="Glyas_Fos-R_dOase_dom"/>
</dbReference>
<dbReference type="Gene3D" id="3.30.720.110">
    <property type="match status" value="1"/>
</dbReference>
<dbReference type="Pfam" id="PF00903">
    <property type="entry name" value="Glyoxalase"/>
    <property type="match status" value="1"/>
</dbReference>
<dbReference type="Gene3D" id="3.30.720.120">
    <property type="match status" value="1"/>
</dbReference>
<dbReference type="Proteomes" id="UP000187412">
    <property type="component" value="Unassembled WGS sequence"/>
</dbReference>
<dbReference type="InterPro" id="IPR029068">
    <property type="entry name" value="Glyas_Bleomycin-R_OHBP_Dase"/>
</dbReference>
<dbReference type="RefSeq" id="WP_038598245.1">
    <property type="nucleotide sequence ID" value="NZ_MPTB01000021.1"/>
</dbReference>
<proteinExistence type="predicted"/>
<gene>
    <name evidence="2" type="ORF">BSK56_16825</name>
</gene>
<accession>A0ABX3HAX5</accession>
<sequence length="124" mass="13797">MVSASPFVVIENVQESVEYYQSVFGGEIKILNEHKGKWLHAELHLGQSLIHFSDDYGKGAKTENVSIIMGLDSEEQLRGIYDKLIADGGQVLVELQKTFFGALHGQVADSKNRISWVLNCFVAN</sequence>
<dbReference type="EMBL" id="MPTB01000021">
    <property type="protein sequence ID" value="OMD46194.1"/>
    <property type="molecule type" value="Genomic_DNA"/>
</dbReference>